<evidence type="ECO:0000256" key="1">
    <source>
        <dbReference type="SAM" id="MobiDB-lite"/>
    </source>
</evidence>
<comment type="caution">
    <text evidence="2">The sequence shown here is derived from an EMBL/GenBank/DDBJ whole genome shotgun (WGS) entry which is preliminary data.</text>
</comment>
<keyword evidence="3" id="KW-1185">Reference proteome</keyword>
<feature type="compositionally biased region" description="Basic residues" evidence="1">
    <location>
        <begin position="69"/>
        <end position="85"/>
    </location>
</feature>
<feature type="compositionally biased region" description="Basic residues" evidence="1">
    <location>
        <begin position="1"/>
        <end position="17"/>
    </location>
</feature>
<organism evidence="2 3">
    <name type="scientific">Prorocentrum cordatum</name>
    <dbReference type="NCBI Taxonomy" id="2364126"/>
    <lineage>
        <taxon>Eukaryota</taxon>
        <taxon>Sar</taxon>
        <taxon>Alveolata</taxon>
        <taxon>Dinophyceae</taxon>
        <taxon>Prorocentrales</taxon>
        <taxon>Prorocentraceae</taxon>
        <taxon>Prorocentrum</taxon>
    </lineage>
</organism>
<feature type="compositionally biased region" description="Low complexity" evidence="1">
    <location>
        <begin position="179"/>
        <end position="188"/>
    </location>
</feature>
<evidence type="ECO:0000313" key="3">
    <source>
        <dbReference type="Proteomes" id="UP001189429"/>
    </source>
</evidence>
<feature type="region of interest" description="Disordered" evidence="1">
    <location>
        <begin position="1"/>
        <end position="94"/>
    </location>
</feature>
<evidence type="ECO:0000313" key="2">
    <source>
        <dbReference type="EMBL" id="CAK0861463.1"/>
    </source>
</evidence>
<feature type="compositionally biased region" description="Basic and acidic residues" evidence="1">
    <location>
        <begin position="18"/>
        <end position="27"/>
    </location>
</feature>
<feature type="compositionally biased region" description="Basic and acidic residues" evidence="1">
    <location>
        <begin position="51"/>
        <end position="62"/>
    </location>
</feature>
<sequence>MAAPGRRRGRARAKRRRCSAERRQKERGGRKRTNTKGEKRPLRTACGVSARGEDAAAGREPPDPAVGRARPRHARREARRKRRRREGSGEDSSLEGACLQWAGRSCHVCLGSITPASQRADRATTHGKNNPNILQQGPQKVCHLGCLCDGREDRPLSQATPTRSTRTSRAGSPPPPRPAEAAGVAPWPAAVPPRLRRPPQPRPGPRCYPAAWGALKKNFGSSKKRNVGSPPTPYRRELGSANSTGHELYSGSSHERSGGPPPCEESDE</sequence>
<feature type="compositionally biased region" description="Low complexity" evidence="1">
    <location>
        <begin position="157"/>
        <end position="171"/>
    </location>
</feature>
<name>A0ABN9UNF3_9DINO</name>
<dbReference type="Proteomes" id="UP001189429">
    <property type="component" value="Unassembled WGS sequence"/>
</dbReference>
<gene>
    <name evidence="2" type="ORF">PCOR1329_LOCUS50126</name>
</gene>
<dbReference type="EMBL" id="CAUYUJ010016061">
    <property type="protein sequence ID" value="CAK0861463.1"/>
    <property type="molecule type" value="Genomic_DNA"/>
</dbReference>
<protein>
    <submittedName>
        <fullName evidence="2">Uncharacterized protein</fullName>
    </submittedName>
</protein>
<accession>A0ABN9UNF3</accession>
<reference evidence="2" key="1">
    <citation type="submission" date="2023-10" db="EMBL/GenBank/DDBJ databases">
        <authorList>
            <person name="Chen Y."/>
            <person name="Shah S."/>
            <person name="Dougan E. K."/>
            <person name="Thang M."/>
            <person name="Chan C."/>
        </authorList>
    </citation>
    <scope>NUCLEOTIDE SEQUENCE [LARGE SCALE GENOMIC DNA]</scope>
</reference>
<feature type="region of interest" description="Disordered" evidence="1">
    <location>
        <begin position="152"/>
        <end position="268"/>
    </location>
</feature>
<feature type="compositionally biased region" description="Pro residues" evidence="1">
    <location>
        <begin position="259"/>
        <end position="268"/>
    </location>
</feature>
<proteinExistence type="predicted"/>